<dbReference type="EMBL" id="AJWY01005870">
    <property type="protein sequence ID" value="EKC68458.1"/>
    <property type="molecule type" value="Genomic_DNA"/>
</dbReference>
<reference evidence="2" key="1">
    <citation type="journal article" date="2013" name="Environ. Microbiol.">
        <title>Microbiota from the distal guts of lean and obese adolescents exhibit partial functional redundancy besides clear differences in community structure.</title>
        <authorList>
            <person name="Ferrer M."/>
            <person name="Ruiz A."/>
            <person name="Lanza F."/>
            <person name="Haange S.B."/>
            <person name="Oberbach A."/>
            <person name="Till H."/>
            <person name="Bargiela R."/>
            <person name="Campoy C."/>
            <person name="Segura M.T."/>
            <person name="Richter M."/>
            <person name="von Bergen M."/>
            <person name="Seifert J."/>
            <person name="Suarez A."/>
        </authorList>
    </citation>
    <scope>NUCLEOTIDE SEQUENCE</scope>
</reference>
<accession>K1TFA6</accession>
<organism evidence="2">
    <name type="scientific">human gut metagenome</name>
    <dbReference type="NCBI Taxonomy" id="408170"/>
    <lineage>
        <taxon>unclassified sequences</taxon>
        <taxon>metagenomes</taxon>
        <taxon>organismal metagenomes</taxon>
    </lineage>
</organism>
<evidence type="ECO:0000313" key="2">
    <source>
        <dbReference type="EMBL" id="EKC68458.1"/>
    </source>
</evidence>
<dbReference type="AlphaFoldDB" id="K1TFA6"/>
<keyword evidence="1" id="KW-1133">Transmembrane helix</keyword>
<keyword evidence="1" id="KW-0812">Transmembrane</keyword>
<feature type="non-terminal residue" evidence="2">
    <location>
        <position position="1"/>
    </location>
</feature>
<evidence type="ECO:0000256" key="1">
    <source>
        <dbReference type="SAM" id="Phobius"/>
    </source>
</evidence>
<protein>
    <submittedName>
        <fullName evidence="2">Uncharacterized protein</fullName>
    </submittedName>
</protein>
<gene>
    <name evidence="2" type="ORF">LEA_08789</name>
</gene>
<name>K1TFA6_9ZZZZ</name>
<sequence>ICSIVKKKKKEKSALILGIGLSIFAFIFGYRISERLIKDLMEGPHMIHLTSVTERETNGLSGLISHHYYLCGRDETGKKYEFEISSDKFYWIRKYT</sequence>
<comment type="caution">
    <text evidence="2">The sequence shown here is derived from an EMBL/GenBank/DDBJ whole genome shotgun (WGS) entry which is preliminary data.</text>
</comment>
<proteinExistence type="predicted"/>
<keyword evidence="1" id="KW-0472">Membrane</keyword>
<feature type="transmembrane region" description="Helical" evidence="1">
    <location>
        <begin position="14"/>
        <end position="32"/>
    </location>
</feature>